<dbReference type="FunFam" id="3.30.200.20:FF:000042">
    <property type="entry name" value="Aurora kinase A"/>
    <property type="match status" value="1"/>
</dbReference>
<dbReference type="Proteomes" id="UP000264800">
    <property type="component" value="Unplaced"/>
</dbReference>
<comment type="catalytic activity">
    <reaction evidence="8">
        <text>L-seryl-[protein] + ATP = O-phospho-L-seryl-[protein] + ADP + H(+)</text>
        <dbReference type="Rhea" id="RHEA:17989"/>
        <dbReference type="Rhea" id="RHEA-COMP:9863"/>
        <dbReference type="Rhea" id="RHEA-COMP:11604"/>
        <dbReference type="ChEBI" id="CHEBI:15378"/>
        <dbReference type="ChEBI" id="CHEBI:29999"/>
        <dbReference type="ChEBI" id="CHEBI:30616"/>
        <dbReference type="ChEBI" id="CHEBI:83421"/>
        <dbReference type="ChEBI" id="CHEBI:456216"/>
        <dbReference type="EC" id="2.7.11.1"/>
    </reaction>
</comment>
<dbReference type="PROSITE" id="PS00107">
    <property type="entry name" value="PROTEIN_KINASE_ATP"/>
    <property type="match status" value="1"/>
</dbReference>
<organism evidence="11 12">
    <name type="scientific">Kryptolebias marmoratus</name>
    <name type="common">Mangrove killifish</name>
    <name type="synonym">Rivulus marmoratus</name>
    <dbReference type="NCBI Taxonomy" id="37003"/>
    <lineage>
        <taxon>Eukaryota</taxon>
        <taxon>Metazoa</taxon>
        <taxon>Chordata</taxon>
        <taxon>Craniata</taxon>
        <taxon>Vertebrata</taxon>
        <taxon>Euteleostomi</taxon>
        <taxon>Actinopterygii</taxon>
        <taxon>Neopterygii</taxon>
        <taxon>Teleostei</taxon>
        <taxon>Neoteleostei</taxon>
        <taxon>Acanthomorphata</taxon>
        <taxon>Ovalentaria</taxon>
        <taxon>Atherinomorphae</taxon>
        <taxon>Cyprinodontiformes</taxon>
        <taxon>Rivulidae</taxon>
        <taxon>Kryptolebias</taxon>
    </lineage>
</organism>
<dbReference type="PANTHER" id="PTHR22983">
    <property type="entry name" value="PROTEIN KINASE RELATED"/>
    <property type="match status" value="1"/>
</dbReference>
<evidence type="ECO:0000256" key="4">
    <source>
        <dbReference type="ARBA" id="ARBA00022741"/>
    </source>
</evidence>
<evidence type="ECO:0000256" key="3">
    <source>
        <dbReference type="ARBA" id="ARBA00022679"/>
    </source>
</evidence>
<keyword evidence="5" id="KW-0418">Kinase</keyword>
<evidence type="ECO:0000256" key="1">
    <source>
        <dbReference type="ARBA" id="ARBA00012513"/>
    </source>
</evidence>
<dbReference type="OMA" id="LKVMQHQ"/>
<sequence>SAVHVESKLVGEGSFGRVYKGRKRFTGQVVALKFMPKVGRSERELRSLKREIEILRDLQHPNIVQLFDSFETETEVRL</sequence>
<evidence type="ECO:0000259" key="10">
    <source>
        <dbReference type="PROSITE" id="PS50011"/>
    </source>
</evidence>
<dbReference type="SUPFAM" id="SSF56112">
    <property type="entry name" value="Protein kinase-like (PK-like)"/>
    <property type="match status" value="1"/>
</dbReference>
<dbReference type="Pfam" id="PF00069">
    <property type="entry name" value="Pkinase"/>
    <property type="match status" value="1"/>
</dbReference>
<comment type="catalytic activity">
    <reaction evidence="7">
        <text>L-threonyl-[protein] + ATP = O-phospho-L-threonyl-[protein] + ADP + H(+)</text>
        <dbReference type="Rhea" id="RHEA:46608"/>
        <dbReference type="Rhea" id="RHEA-COMP:11060"/>
        <dbReference type="Rhea" id="RHEA-COMP:11605"/>
        <dbReference type="ChEBI" id="CHEBI:15378"/>
        <dbReference type="ChEBI" id="CHEBI:30013"/>
        <dbReference type="ChEBI" id="CHEBI:30616"/>
        <dbReference type="ChEBI" id="CHEBI:61977"/>
        <dbReference type="ChEBI" id="CHEBI:456216"/>
        <dbReference type="EC" id="2.7.11.1"/>
    </reaction>
</comment>
<keyword evidence="4 9" id="KW-0547">Nucleotide-binding</keyword>
<name>A0A3Q3AJ89_KRYMA</name>
<proteinExistence type="predicted"/>
<evidence type="ECO:0000256" key="5">
    <source>
        <dbReference type="ARBA" id="ARBA00022777"/>
    </source>
</evidence>
<reference evidence="11" key="2">
    <citation type="submission" date="2025-09" db="UniProtKB">
        <authorList>
            <consortium name="Ensembl"/>
        </authorList>
    </citation>
    <scope>IDENTIFICATION</scope>
</reference>
<dbReference type="InterPro" id="IPR000719">
    <property type="entry name" value="Prot_kinase_dom"/>
</dbReference>
<dbReference type="GO" id="GO:0005737">
    <property type="term" value="C:cytoplasm"/>
    <property type="evidence" value="ECO:0007669"/>
    <property type="project" value="UniProtKB-ARBA"/>
</dbReference>
<accession>A0A3Q3AJ89</accession>
<evidence type="ECO:0000256" key="7">
    <source>
        <dbReference type="ARBA" id="ARBA00047899"/>
    </source>
</evidence>
<keyword evidence="2" id="KW-0723">Serine/threonine-protein kinase</keyword>
<dbReference type="GO" id="GO:0004674">
    <property type="term" value="F:protein serine/threonine kinase activity"/>
    <property type="evidence" value="ECO:0007669"/>
    <property type="project" value="UniProtKB-KW"/>
</dbReference>
<dbReference type="GO" id="GO:0007224">
    <property type="term" value="P:smoothened signaling pathway"/>
    <property type="evidence" value="ECO:0007669"/>
    <property type="project" value="TreeGrafter"/>
</dbReference>
<reference evidence="11" key="1">
    <citation type="submission" date="2025-08" db="UniProtKB">
        <authorList>
            <consortium name="Ensembl"/>
        </authorList>
    </citation>
    <scope>IDENTIFICATION</scope>
</reference>
<feature type="domain" description="Protein kinase" evidence="10">
    <location>
        <begin position="4"/>
        <end position="78"/>
    </location>
</feature>
<protein>
    <recommendedName>
        <fullName evidence="1">non-specific serine/threonine protein kinase</fullName>
        <ecNumber evidence="1">2.7.11.1</ecNumber>
    </recommendedName>
</protein>
<dbReference type="PROSITE" id="PS50011">
    <property type="entry name" value="PROTEIN_KINASE_DOM"/>
    <property type="match status" value="1"/>
</dbReference>
<keyword evidence="3" id="KW-0808">Transferase</keyword>
<dbReference type="STRING" id="37003.ENSKMAP00000011434"/>
<dbReference type="Ensembl" id="ENSKMAT00000011612.1">
    <property type="protein sequence ID" value="ENSKMAP00000011434.1"/>
    <property type="gene ID" value="ENSKMAG00000008600.1"/>
</dbReference>
<dbReference type="InterPro" id="IPR017441">
    <property type="entry name" value="Protein_kinase_ATP_BS"/>
</dbReference>
<dbReference type="Gene3D" id="3.30.200.20">
    <property type="entry name" value="Phosphorylase Kinase, domain 1"/>
    <property type="match status" value="1"/>
</dbReference>
<dbReference type="GO" id="GO:0005524">
    <property type="term" value="F:ATP binding"/>
    <property type="evidence" value="ECO:0007669"/>
    <property type="project" value="UniProtKB-UniRule"/>
</dbReference>
<dbReference type="EC" id="2.7.11.1" evidence="1"/>
<feature type="binding site" evidence="9">
    <location>
        <position position="33"/>
    </location>
    <ligand>
        <name>ATP</name>
        <dbReference type="ChEBI" id="CHEBI:30616"/>
    </ligand>
</feature>
<dbReference type="GeneTree" id="ENSGT00940000158375"/>
<evidence type="ECO:0000256" key="8">
    <source>
        <dbReference type="ARBA" id="ARBA00048679"/>
    </source>
</evidence>
<evidence type="ECO:0000256" key="6">
    <source>
        <dbReference type="ARBA" id="ARBA00022840"/>
    </source>
</evidence>
<evidence type="ECO:0000313" key="11">
    <source>
        <dbReference type="Ensembl" id="ENSKMAP00000011434.1"/>
    </source>
</evidence>
<evidence type="ECO:0000313" key="12">
    <source>
        <dbReference type="Proteomes" id="UP000264800"/>
    </source>
</evidence>
<dbReference type="PANTHER" id="PTHR22983:SF6">
    <property type="entry name" value="SERINE_THREONINE-PROTEIN KINASE 36"/>
    <property type="match status" value="1"/>
</dbReference>
<dbReference type="InterPro" id="IPR011009">
    <property type="entry name" value="Kinase-like_dom_sf"/>
</dbReference>
<evidence type="ECO:0000256" key="9">
    <source>
        <dbReference type="PROSITE-ProRule" id="PRU10141"/>
    </source>
</evidence>
<keyword evidence="6 9" id="KW-0067">ATP-binding</keyword>
<dbReference type="AlphaFoldDB" id="A0A3Q3AJ89"/>
<keyword evidence="12" id="KW-1185">Reference proteome</keyword>
<evidence type="ECO:0000256" key="2">
    <source>
        <dbReference type="ARBA" id="ARBA00022527"/>
    </source>
</evidence>